<dbReference type="EMBL" id="LAZP02000281">
    <property type="protein sequence ID" value="PFH58546.1"/>
    <property type="molecule type" value="Genomic_DNA"/>
</dbReference>
<comment type="caution">
    <text evidence="2">The sequence shown here is derived from an EMBL/GenBank/DDBJ whole genome shotgun (WGS) entry which is preliminary data.</text>
</comment>
<organism evidence="2 3">
    <name type="scientific">Ophiocordyceps unilateralis</name>
    <name type="common">Zombie-ant fungus</name>
    <name type="synonym">Torrubia unilateralis</name>
    <dbReference type="NCBI Taxonomy" id="268505"/>
    <lineage>
        <taxon>Eukaryota</taxon>
        <taxon>Fungi</taxon>
        <taxon>Dikarya</taxon>
        <taxon>Ascomycota</taxon>
        <taxon>Pezizomycotina</taxon>
        <taxon>Sordariomycetes</taxon>
        <taxon>Hypocreomycetidae</taxon>
        <taxon>Hypocreales</taxon>
        <taxon>Ophiocordycipitaceae</taxon>
        <taxon>Ophiocordyceps</taxon>
    </lineage>
</organism>
<proteinExistence type="predicted"/>
<reference evidence="2 3" key="2">
    <citation type="journal article" date="2017" name="Sci. Rep.">
        <title>Ant-infecting Ophiocordyceps genomes reveal a high diversity of potential behavioral manipulation genes and a possible major role for enterotoxins.</title>
        <authorList>
            <person name="de Bekker C."/>
            <person name="Ohm R.A."/>
            <person name="Evans H.C."/>
            <person name="Brachmann A."/>
            <person name="Hughes D.P."/>
        </authorList>
    </citation>
    <scope>NUCLEOTIDE SEQUENCE [LARGE SCALE GENOMIC DNA]</scope>
    <source>
        <strain evidence="2 3">SC16a</strain>
    </source>
</reference>
<dbReference type="Proteomes" id="UP000037136">
    <property type="component" value="Unassembled WGS sequence"/>
</dbReference>
<feature type="compositionally biased region" description="Low complexity" evidence="1">
    <location>
        <begin position="146"/>
        <end position="159"/>
    </location>
</feature>
<protein>
    <submittedName>
        <fullName evidence="2">Uncharacterized protein</fullName>
    </submittedName>
</protein>
<name>A0A2A9PCI6_OPHUN</name>
<evidence type="ECO:0000313" key="2">
    <source>
        <dbReference type="EMBL" id="PFH58546.1"/>
    </source>
</evidence>
<sequence length="256" mass="27615">MESSLGQTATQAIESSSTSSPTRQTAAQTIKSPLRRTTTPTLASPLRQSPSKTDSGRRVALATLDVNAPDSKRAIEEEERGDDKKRQKLILDHGDEDREPFREQRHDDERLGEHDEKRQNDDSSTRSSSPEVSSVFDTNTARDGNSHSGNHGAAAANEGAGEREGRGAPAPARPRELQGAHGADVGAAGRVTAAAAPARVHGRGTMIYEVICIMGGAWSRLEHGCLGFARHVDRAYSQFLYSFSHQRGALDAYKGE</sequence>
<feature type="region of interest" description="Disordered" evidence="1">
    <location>
        <begin position="1"/>
        <end position="184"/>
    </location>
</feature>
<gene>
    <name evidence="2" type="ORF">XA68_13547</name>
</gene>
<reference evidence="2 3" key="1">
    <citation type="journal article" date="2015" name="BMC Genomics">
        <title>Gene expression during zombie ant biting behavior reflects the complexity underlying fungal parasitic behavioral manipulation.</title>
        <authorList>
            <person name="de Bekker C."/>
            <person name="Ohm R.A."/>
            <person name="Loreto R.G."/>
            <person name="Sebastian A."/>
            <person name="Albert I."/>
            <person name="Merrow M."/>
            <person name="Brachmann A."/>
            <person name="Hughes D.P."/>
        </authorList>
    </citation>
    <scope>NUCLEOTIDE SEQUENCE [LARGE SCALE GENOMIC DNA]</scope>
    <source>
        <strain evidence="2 3">SC16a</strain>
    </source>
</reference>
<dbReference type="AlphaFoldDB" id="A0A2A9PCI6"/>
<accession>A0A2A9PCI6</accession>
<feature type="compositionally biased region" description="Low complexity" evidence="1">
    <location>
        <begin position="125"/>
        <end position="134"/>
    </location>
</feature>
<feature type="compositionally biased region" description="Polar residues" evidence="1">
    <location>
        <begin position="1"/>
        <end position="53"/>
    </location>
</feature>
<keyword evidence="3" id="KW-1185">Reference proteome</keyword>
<evidence type="ECO:0000313" key="3">
    <source>
        <dbReference type="Proteomes" id="UP000037136"/>
    </source>
</evidence>
<feature type="compositionally biased region" description="Basic and acidic residues" evidence="1">
    <location>
        <begin position="70"/>
        <end position="124"/>
    </location>
</feature>
<evidence type="ECO:0000256" key="1">
    <source>
        <dbReference type="SAM" id="MobiDB-lite"/>
    </source>
</evidence>